<dbReference type="InterPro" id="IPR016163">
    <property type="entry name" value="Ald_DH_C"/>
</dbReference>
<comment type="caution">
    <text evidence="3">The sequence shown here is derived from an EMBL/GenBank/DDBJ whole genome shotgun (WGS) entry which is preliminary data.</text>
</comment>
<reference evidence="3" key="1">
    <citation type="submission" date="2021-03" db="EMBL/GenBank/DDBJ databases">
        <title>Leucobacter chromiisoli sp. nov., isolated from chromium-containing soil of chemical plant.</title>
        <authorList>
            <person name="Xu Z."/>
        </authorList>
    </citation>
    <scope>NUCLEOTIDE SEQUENCE</scope>
    <source>
        <strain evidence="3">A2</strain>
    </source>
</reference>
<dbReference type="InterPro" id="IPR050740">
    <property type="entry name" value="Aldehyde_DH_Superfamily"/>
</dbReference>
<dbReference type="Gene3D" id="3.40.309.10">
    <property type="entry name" value="Aldehyde Dehydrogenase, Chain A, domain 2"/>
    <property type="match status" value="1"/>
</dbReference>
<dbReference type="PANTHER" id="PTHR43353">
    <property type="entry name" value="SUCCINATE-SEMIALDEHYDE DEHYDROGENASE, MITOCHONDRIAL"/>
    <property type="match status" value="1"/>
</dbReference>
<dbReference type="RefSeq" id="WP_208046874.1">
    <property type="nucleotide sequence ID" value="NZ_JAGDYL010000032.1"/>
</dbReference>
<feature type="domain" description="Aldehyde dehydrogenase" evidence="2">
    <location>
        <begin position="19"/>
        <end position="477"/>
    </location>
</feature>
<evidence type="ECO:0000259" key="2">
    <source>
        <dbReference type="Pfam" id="PF00171"/>
    </source>
</evidence>
<sequence length="490" mass="52113">MTTTIPPVVEQRSYIEGSWVELKDTGRPLCDPNTGETRQQKLTTPAEDVERAIAAAYAFDQHGIADWIPLSERAKLLEAVADEIDRRQEEIALQDSMNTGTPIMTARMIASSLGSRIRSAVSDALALGNTIELGTPDRPVRLLRSPIGPASIIGPWNAPTFTTVGKVAAALLAGCPVLLKPSENAPSGTQLFSEILGEEISRNDLPGGYFQLVHGPASVGQLLTDDARIAALSFTGGVDSGRTVAMAGAASLAVMQMELGSNNPVIVREDADVATTAAAIVQGVTRLNGQWCEAPGKVLVHEKLHDALIDALHVEFEALQIGHALEPQTELGPLAFQRHRDSLLREVARLQSLGGSFLGSDELPDLNGWFISPGLISGLAAHEAVNELFGPLVTVHSCQDDRESLMHANAPGGGLDAFVFGTDIEAAVQLGQRMRAGEVRINGTHMSDLAEGSQQSFWGTSGIGGHSPQYGVRFFLGDRVVGVDSSQFRL</sequence>
<keyword evidence="1" id="KW-0560">Oxidoreductase</keyword>
<dbReference type="PANTHER" id="PTHR43353:SF3">
    <property type="entry name" value="ALDEHYDE DEHYDROGENASE-RELATED"/>
    <property type="match status" value="1"/>
</dbReference>
<dbReference type="InterPro" id="IPR016161">
    <property type="entry name" value="Ald_DH/histidinol_DH"/>
</dbReference>
<dbReference type="SUPFAM" id="SSF53720">
    <property type="entry name" value="ALDH-like"/>
    <property type="match status" value="1"/>
</dbReference>
<organism evidence="3 4">
    <name type="scientific">Leucobacter ruminantium</name>
    <dbReference type="NCBI Taxonomy" id="1289170"/>
    <lineage>
        <taxon>Bacteria</taxon>
        <taxon>Bacillati</taxon>
        <taxon>Actinomycetota</taxon>
        <taxon>Actinomycetes</taxon>
        <taxon>Micrococcales</taxon>
        <taxon>Microbacteriaceae</taxon>
        <taxon>Leucobacter</taxon>
    </lineage>
</organism>
<evidence type="ECO:0000313" key="3">
    <source>
        <dbReference type="EMBL" id="MBO1806418.1"/>
    </source>
</evidence>
<evidence type="ECO:0000313" key="4">
    <source>
        <dbReference type="Proteomes" id="UP000664398"/>
    </source>
</evidence>
<dbReference type="Gene3D" id="3.40.605.10">
    <property type="entry name" value="Aldehyde Dehydrogenase, Chain A, domain 1"/>
    <property type="match status" value="1"/>
</dbReference>
<dbReference type="GO" id="GO:0016620">
    <property type="term" value="F:oxidoreductase activity, acting on the aldehyde or oxo group of donors, NAD or NADP as acceptor"/>
    <property type="evidence" value="ECO:0007669"/>
    <property type="project" value="InterPro"/>
</dbReference>
<dbReference type="Pfam" id="PF00171">
    <property type="entry name" value="Aldedh"/>
    <property type="match status" value="1"/>
</dbReference>
<dbReference type="AlphaFoldDB" id="A0A939M0E0"/>
<gene>
    <name evidence="3" type="ORF">J4H91_14010</name>
</gene>
<name>A0A939M0E0_9MICO</name>
<keyword evidence="4" id="KW-1185">Reference proteome</keyword>
<evidence type="ECO:0000256" key="1">
    <source>
        <dbReference type="ARBA" id="ARBA00023002"/>
    </source>
</evidence>
<protein>
    <submittedName>
        <fullName evidence="3">Aldehyde dehydrogenase</fullName>
    </submittedName>
</protein>
<dbReference type="Proteomes" id="UP000664398">
    <property type="component" value="Unassembled WGS sequence"/>
</dbReference>
<dbReference type="CDD" id="cd07078">
    <property type="entry name" value="ALDH"/>
    <property type="match status" value="1"/>
</dbReference>
<dbReference type="InterPro" id="IPR016162">
    <property type="entry name" value="Ald_DH_N"/>
</dbReference>
<dbReference type="EMBL" id="JAGDYL010000032">
    <property type="protein sequence ID" value="MBO1806418.1"/>
    <property type="molecule type" value="Genomic_DNA"/>
</dbReference>
<dbReference type="InterPro" id="IPR015590">
    <property type="entry name" value="Aldehyde_DH_dom"/>
</dbReference>
<proteinExistence type="predicted"/>
<accession>A0A939M0E0</accession>